<accession>A0ABW2C2K7</accession>
<evidence type="ECO:0000256" key="2">
    <source>
        <dbReference type="ARBA" id="ARBA00023002"/>
    </source>
</evidence>
<dbReference type="Pfam" id="PF00106">
    <property type="entry name" value="adh_short"/>
    <property type="match status" value="1"/>
</dbReference>
<evidence type="ECO:0000313" key="5">
    <source>
        <dbReference type="EMBL" id="MFC6868850.1"/>
    </source>
</evidence>
<evidence type="ECO:0000256" key="1">
    <source>
        <dbReference type="ARBA" id="ARBA00006484"/>
    </source>
</evidence>
<evidence type="ECO:0000256" key="4">
    <source>
        <dbReference type="SAM" id="MobiDB-lite"/>
    </source>
</evidence>
<dbReference type="SUPFAM" id="SSF51735">
    <property type="entry name" value="NAD(P)-binding Rossmann-fold domains"/>
    <property type="match status" value="1"/>
</dbReference>
<dbReference type="PRINTS" id="PR00081">
    <property type="entry name" value="GDHRDH"/>
</dbReference>
<protein>
    <submittedName>
        <fullName evidence="5">SDR family oxidoreductase</fullName>
    </submittedName>
</protein>
<dbReference type="InterPro" id="IPR036291">
    <property type="entry name" value="NAD(P)-bd_dom_sf"/>
</dbReference>
<feature type="region of interest" description="Disordered" evidence="4">
    <location>
        <begin position="269"/>
        <end position="295"/>
    </location>
</feature>
<dbReference type="NCBIfam" id="NF005495">
    <property type="entry name" value="PRK07109.1"/>
    <property type="match status" value="1"/>
</dbReference>
<dbReference type="PANTHER" id="PTHR44196">
    <property type="entry name" value="DEHYDROGENASE/REDUCTASE SDR FAMILY MEMBER 7B"/>
    <property type="match status" value="1"/>
</dbReference>
<reference evidence="6" key="1">
    <citation type="journal article" date="2019" name="Int. J. Syst. Evol. Microbiol.">
        <title>The Global Catalogue of Microorganisms (GCM) 10K type strain sequencing project: providing services to taxonomists for standard genome sequencing and annotation.</title>
        <authorList>
            <consortium name="The Broad Institute Genomics Platform"/>
            <consortium name="The Broad Institute Genome Sequencing Center for Infectious Disease"/>
            <person name="Wu L."/>
            <person name="Ma J."/>
        </authorList>
    </citation>
    <scope>NUCLEOTIDE SEQUENCE [LARGE SCALE GENOMIC DNA]</scope>
    <source>
        <strain evidence="6">KCTC 32255</strain>
    </source>
</reference>
<evidence type="ECO:0000313" key="6">
    <source>
        <dbReference type="Proteomes" id="UP001596337"/>
    </source>
</evidence>
<name>A0ABW2C2K7_9PSEU</name>
<sequence length="323" mass="34063">MRLKDCVVVVTGASDGIGRATAHAFARRGAAVVLAARRADAMDEVARECGDRGGQALAVPTDVADPAQVDELAGRAVERFGRIDVWVNNAAVTVFGPIQEVPLPDIRRVLDVNLMGYVHGVRAALGVMREQGSGVLVNVSSVLGELPQPYTFAYDLTKSAIRSLSTSARQELQLEGPCGVRVCSVLPATIDTPIYQHGANYTGRTPVAMSPVYTPERAARAIVRLSRRPRREVTVGPAGRAVVALAKVAPGLAERAMAIQVDRVHLDRDRPAPASTGNLHQPAAGTGTAHGGWGGRKRTALRRAATAAAVVTAAATAGRRWVR</sequence>
<dbReference type="RefSeq" id="WP_345396871.1">
    <property type="nucleotide sequence ID" value="NZ_BAABLA010000026.1"/>
</dbReference>
<comment type="caution">
    <text evidence="5">The sequence shown here is derived from an EMBL/GenBank/DDBJ whole genome shotgun (WGS) entry which is preliminary data.</text>
</comment>
<dbReference type="EMBL" id="JBHSXX010000001">
    <property type="protein sequence ID" value="MFC6868850.1"/>
    <property type="molecule type" value="Genomic_DNA"/>
</dbReference>
<gene>
    <name evidence="5" type="ORF">ACFQGD_17040</name>
</gene>
<keyword evidence="6" id="KW-1185">Reference proteome</keyword>
<evidence type="ECO:0000256" key="3">
    <source>
        <dbReference type="RuleBase" id="RU000363"/>
    </source>
</evidence>
<dbReference type="PANTHER" id="PTHR44196:SF1">
    <property type="entry name" value="DEHYDROGENASE_REDUCTASE SDR FAMILY MEMBER 7B"/>
    <property type="match status" value="1"/>
</dbReference>
<organism evidence="5 6">
    <name type="scientific">Haloechinothrix salitolerans</name>
    <dbReference type="NCBI Taxonomy" id="926830"/>
    <lineage>
        <taxon>Bacteria</taxon>
        <taxon>Bacillati</taxon>
        <taxon>Actinomycetota</taxon>
        <taxon>Actinomycetes</taxon>
        <taxon>Pseudonocardiales</taxon>
        <taxon>Pseudonocardiaceae</taxon>
        <taxon>Haloechinothrix</taxon>
    </lineage>
</organism>
<comment type="similarity">
    <text evidence="1 3">Belongs to the short-chain dehydrogenases/reductases (SDR) family.</text>
</comment>
<dbReference type="Gene3D" id="3.40.50.720">
    <property type="entry name" value="NAD(P)-binding Rossmann-like Domain"/>
    <property type="match status" value="1"/>
</dbReference>
<dbReference type="Proteomes" id="UP001596337">
    <property type="component" value="Unassembled WGS sequence"/>
</dbReference>
<proteinExistence type="inferred from homology"/>
<keyword evidence="2" id="KW-0560">Oxidoreductase</keyword>
<dbReference type="InterPro" id="IPR002347">
    <property type="entry name" value="SDR_fam"/>
</dbReference>
<dbReference type="PRINTS" id="PR00080">
    <property type="entry name" value="SDRFAMILY"/>
</dbReference>